<sequence length="125" mass="12850">MTLHCCGVLDGASATPLLPDSTDAAGASTQLSNMGLLLWQLLHEATAVLNAQSMPLLLSAATIGAPHDTFVLLVPTLSFCEHATDTTAWLSVTLLPAVAVVVTTTTTLAIAQVLLSLTATQQLPS</sequence>
<dbReference type="EMBL" id="JAODUO010000025">
    <property type="protein sequence ID" value="KAK2192670.1"/>
    <property type="molecule type" value="Genomic_DNA"/>
</dbReference>
<comment type="caution">
    <text evidence="1">The sequence shown here is derived from an EMBL/GenBank/DDBJ whole genome shotgun (WGS) entry which is preliminary data.</text>
</comment>
<gene>
    <name evidence="1" type="ORF">NP493_25g01009</name>
</gene>
<keyword evidence="2" id="KW-1185">Reference proteome</keyword>
<accession>A0AAD9UKJ6</accession>
<name>A0AAD9UKJ6_RIDPI</name>
<dbReference type="Proteomes" id="UP001209878">
    <property type="component" value="Unassembled WGS sequence"/>
</dbReference>
<evidence type="ECO:0000313" key="1">
    <source>
        <dbReference type="EMBL" id="KAK2192670.1"/>
    </source>
</evidence>
<protein>
    <submittedName>
        <fullName evidence="1">Uncharacterized protein</fullName>
    </submittedName>
</protein>
<reference evidence="1" key="1">
    <citation type="journal article" date="2023" name="Mol. Biol. Evol.">
        <title>Third-Generation Sequencing Reveals the Adaptive Role of the Epigenome in Three Deep-Sea Polychaetes.</title>
        <authorList>
            <person name="Perez M."/>
            <person name="Aroh O."/>
            <person name="Sun Y."/>
            <person name="Lan Y."/>
            <person name="Juniper S.K."/>
            <person name="Young C.R."/>
            <person name="Angers B."/>
            <person name="Qian P.Y."/>
        </authorList>
    </citation>
    <scope>NUCLEOTIDE SEQUENCE</scope>
    <source>
        <strain evidence="1">R07B-5</strain>
    </source>
</reference>
<evidence type="ECO:0000313" key="2">
    <source>
        <dbReference type="Proteomes" id="UP001209878"/>
    </source>
</evidence>
<organism evidence="1 2">
    <name type="scientific">Ridgeia piscesae</name>
    <name type="common">Tubeworm</name>
    <dbReference type="NCBI Taxonomy" id="27915"/>
    <lineage>
        <taxon>Eukaryota</taxon>
        <taxon>Metazoa</taxon>
        <taxon>Spiralia</taxon>
        <taxon>Lophotrochozoa</taxon>
        <taxon>Annelida</taxon>
        <taxon>Polychaeta</taxon>
        <taxon>Sedentaria</taxon>
        <taxon>Canalipalpata</taxon>
        <taxon>Sabellida</taxon>
        <taxon>Siboglinidae</taxon>
        <taxon>Ridgeia</taxon>
    </lineage>
</organism>
<dbReference type="AlphaFoldDB" id="A0AAD9UKJ6"/>
<proteinExistence type="predicted"/>